<name>A0ABW9ZY30_9BACT</name>
<evidence type="ECO:0000259" key="3">
    <source>
        <dbReference type="Pfam" id="PF00501"/>
    </source>
</evidence>
<reference evidence="4 5" key="1">
    <citation type="submission" date="2020-01" db="EMBL/GenBank/DDBJ databases">
        <title>Genome analysis.</title>
        <authorList>
            <person name="Wu S."/>
            <person name="Wang G."/>
        </authorList>
    </citation>
    <scope>NUCLEOTIDE SEQUENCE [LARGE SCALE GENOMIC DNA]</scope>
    <source>
        <strain evidence="4 5">SYL130</strain>
    </source>
</reference>
<dbReference type="PANTHER" id="PTHR43272:SF33">
    <property type="entry name" value="AMP-BINDING DOMAIN-CONTAINING PROTEIN-RELATED"/>
    <property type="match status" value="1"/>
</dbReference>
<keyword evidence="5" id="KW-1185">Reference proteome</keyword>
<dbReference type="Pfam" id="PF23562">
    <property type="entry name" value="AMP-binding_C_3"/>
    <property type="match status" value="1"/>
</dbReference>
<dbReference type="Gene3D" id="3.40.50.12780">
    <property type="entry name" value="N-terminal domain of ligase-like"/>
    <property type="match status" value="1"/>
</dbReference>
<dbReference type="SUPFAM" id="SSF56801">
    <property type="entry name" value="Acetyl-CoA synthetase-like"/>
    <property type="match status" value="1"/>
</dbReference>
<dbReference type="EMBL" id="JAACJS010000015">
    <property type="protein sequence ID" value="NCI51954.1"/>
    <property type="molecule type" value="Genomic_DNA"/>
</dbReference>
<keyword evidence="2" id="KW-0067">ATP-binding</keyword>
<dbReference type="InterPro" id="IPR000873">
    <property type="entry name" value="AMP-dep_synth/lig_dom"/>
</dbReference>
<evidence type="ECO:0000256" key="1">
    <source>
        <dbReference type="ARBA" id="ARBA00022741"/>
    </source>
</evidence>
<evidence type="ECO:0000313" key="5">
    <source>
        <dbReference type="Proteomes" id="UP000753802"/>
    </source>
</evidence>
<accession>A0ABW9ZY30</accession>
<organism evidence="4 5">
    <name type="scientific">Sediminibacterium roseum</name>
    <dbReference type="NCBI Taxonomy" id="1978412"/>
    <lineage>
        <taxon>Bacteria</taxon>
        <taxon>Pseudomonadati</taxon>
        <taxon>Bacteroidota</taxon>
        <taxon>Chitinophagia</taxon>
        <taxon>Chitinophagales</taxon>
        <taxon>Chitinophagaceae</taxon>
        <taxon>Sediminibacterium</taxon>
    </lineage>
</organism>
<comment type="caution">
    <text evidence="4">The sequence shown here is derived from an EMBL/GenBank/DDBJ whole genome shotgun (WGS) entry which is preliminary data.</text>
</comment>
<protein>
    <submittedName>
        <fullName evidence="4">AMP-binding protein</fullName>
    </submittedName>
</protein>
<proteinExistence type="predicted"/>
<keyword evidence="1" id="KW-0547">Nucleotide-binding</keyword>
<dbReference type="InterPro" id="IPR020845">
    <property type="entry name" value="AMP-binding_CS"/>
</dbReference>
<gene>
    <name evidence="4" type="ORF">GWC95_18665</name>
</gene>
<dbReference type="RefSeq" id="WP_161820217.1">
    <property type="nucleotide sequence ID" value="NZ_JAACJS010000015.1"/>
</dbReference>
<dbReference type="PROSITE" id="PS00455">
    <property type="entry name" value="AMP_BINDING"/>
    <property type="match status" value="1"/>
</dbReference>
<evidence type="ECO:0000313" key="4">
    <source>
        <dbReference type="EMBL" id="NCI51954.1"/>
    </source>
</evidence>
<evidence type="ECO:0000256" key="2">
    <source>
        <dbReference type="ARBA" id="ARBA00022840"/>
    </source>
</evidence>
<sequence length="548" mass="60831">MNENVATIIDKFCEFEAERPGKLFLAEPVKGVYQRFTWGEAGNQIRRMAAALQQNGLQKGDKVAILSKNCAHWVMADLAIAMAGCICVPLYPNVTTDALREIFAHSECKAVFIGKLDNPEESCKGVPGNLVRITFPFYPNKDCINWNEWVAAHAPITGKPAIDPYSLACIVYTSGTTGQPKGVMHTFHAIGFAVQAFLLTNPTVGEEVFFSYLPLCHVAERMLVECGTIFTGSSVYFVESMETFAKNLADTKPTVFLAVPRIWEKIQENILKKIPQKKLDRLLSIPVVSSLIKHMIKKKLGLGRARFIYTGASPIKLSLLQWYARIGIVIQEAYGMTENLALSHSNRQNAVRFGTVGQSYLGVEVRLGKDNEVQVKSPASMIGYYKEPAMSAACFEDGFLKTGDEGSIDADGYLTITGRIKDQFKTSKGKYIMPAVVEARLLETGLVAQVCVVGSGMPGAMALCNLSEMATQHDPETRHSALKKMLHTVNTNLEQHEHLVKIIVLAEEWTVANELLTPTLKIRRKMIDARFGEHYEAWIKRTETVIFV</sequence>
<dbReference type="Pfam" id="PF00501">
    <property type="entry name" value="AMP-binding"/>
    <property type="match status" value="1"/>
</dbReference>
<dbReference type="InterPro" id="IPR042099">
    <property type="entry name" value="ANL_N_sf"/>
</dbReference>
<feature type="domain" description="AMP-dependent synthetase/ligase" evidence="3">
    <location>
        <begin position="18"/>
        <end position="378"/>
    </location>
</feature>
<dbReference type="Proteomes" id="UP000753802">
    <property type="component" value="Unassembled WGS sequence"/>
</dbReference>
<dbReference type="PANTHER" id="PTHR43272">
    <property type="entry name" value="LONG-CHAIN-FATTY-ACID--COA LIGASE"/>
    <property type="match status" value="1"/>
</dbReference>